<dbReference type="InterPro" id="IPR008731">
    <property type="entry name" value="PTS_EIN"/>
</dbReference>
<keyword evidence="7" id="KW-0963">Cytoplasm</keyword>
<feature type="domain" description="GAF" evidence="14">
    <location>
        <begin position="25"/>
        <end position="171"/>
    </location>
</feature>
<keyword evidence="6" id="KW-0813">Transport</keyword>
<dbReference type="GO" id="GO:0005737">
    <property type="term" value="C:cytoplasm"/>
    <property type="evidence" value="ECO:0007669"/>
    <property type="project" value="UniProtKB-SubCell"/>
</dbReference>
<gene>
    <name evidence="15" type="ORF">SAMN05421853_105160</name>
</gene>
<evidence type="ECO:0000313" key="16">
    <source>
        <dbReference type="Proteomes" id="UP000243106"/>
    </source>
</evidence>
<evidence type="ECO:0000256" key="4">
    <source>
        <dbReference type="ARBA" id="ARBA00007837"/>
    </source>
</evidence>
<evidence type="ECO:0000313" key="15">
    <source>
        <dbReference type="EMBL" id="SFQ42101.1"/>
    </source>
</evidence>
<comment type="subcellular location">
    <subcellularLocation>
        <location evidence="3">Cytoplasm</location>
    </subcellularLocation>
</comment>
<accession>A0A1I5YD13</accession>
<dbReference type="SMART" id="SM00065">
    <property type="entry name" value="GAF"/>
    <property type="match status" value="1"/>
</dbReference>
<dbReference type="GO" id="GO:0009401">
    <property type="term" value="P:phosphoenolpyruvate-dependent sugar phosphotransferase system"/>
    <property type="evidence" value="ECO:0007669"/>
    <property type="project" value="UniProtKB-KW"/>
</dbReference>
<dbReference type="InterPro" id="IPR008279">
    <property type="entry name" value="PEP-util_enz_mobile_dom"/>
</dbReference>
<reference evidence="16" key="1">
    <citation type="submission" date="2016-10" db="EMBL/GenBank/DDBJ databases">
        <authorList>
            <person name="Varghese N."/>
            <person name="Submissions S."/>
        </authorList>
    </citation>
    <scope>NUCLEOTIDE SEQUENCE [LARGE SCALE GENOMIC DNA]</scope>
    <source>
        <strain evidence="16">JCM 10271</strain>
    </source>
</reference>
<evidence type="ECO:0000256" key="2">
    <source>
        <dbReference type="ARBA" id="ARBA00001946"/>
    </source>
</evidence>
<evidence type="ECO:0000256" key="3">
    <source>
        <dbReference type="ARBA" id="ARBA00004496"/>
    </source>
</evidence>
<evidence type="ECO:0000256" key="10">
    <source>
        <dbReference type="ARBA" id="ARBA00022683"/>
    </source>
</evidence>
<comment type="catalytic activity">
    <reaction evidence="1">
        <text>L-histidyl-[protein] + phosphoenolpyruvate = N(pros)-phospho-L-histidyl-[protein] + pyruvate</text>
        <dbReference type="Rhea" id="RHEA:23880"/>
        <dbReference type="Rhea" id="RHEA-COMP:9745"/>
        <dbReference type="Rhea" id="RHEA-COMP:9746"/>
        <dbReference type="ChEBI" id="CHEBI:15361"/>
        <dbReference type="ChEBI" id="CHEBI:29979"/>
        <dbReference type="ChEBI" id="CHEBI:58702"/>
        <dbReference type="ChEBI" id="CHEBI:64837"/>
        <dbReference type="EC" id="2.7.3.9"/>
    </reaction>
</comment>
<dbReference type="Gene3D" id="3.20.20.60">
    <property type="entry name" value="Phosphoenolpyruvate-binding domains"/>
    <property type="match status" value="1"/>
</dbReference>
<dbReference type="Pfam" id="PF01590">
    <property type="entry name" value="GAF"/>
    <property type="match status" value="1"/>
</dbReference>
<dbReference type="InterPro" id="IPR050499">
    <property type="entry name" value="PEP-utilizing_PTS_enzyme"/>
</dbReference>
<sequence>MPDGLESESRKLLRRLRDTMAEDAAGQARLDKITHLTADSMGTEVCSIYLFRDDNTLELCATEGLKAEAVHKTRMKLGEGLVGRVARTGRIINAADAPSSAGFRYMPETGEEIYSSFLGIPIQRLGEKLGVLVVQSRQAREFTSDEVYALEVVAMVLAEMAELGAFVGEGAALAARHTEPRLLRGTMGQEGAAEGHVWLHEPRVVVTNLVADDPAREKERLDEAVQSLQVSVDDLLASAQDPEQRAVLEAYRMFASSKGWLRRMEEDIERGLSAESAVEKQQSLARARMSQATDAYLRERLQDLDDLSNRLLRLLTGQGNETGAEMPPDPILVARNIGPGELLDYGRSLKGIVLEEGSVGSHAAIVARALAIPLVIHASGITTEALNGDHIMVDGDQGVVHLRPDETVVGAFRDKMAMQTKALERYASIRETACVTACGSRIHLNMNAGLMADLPSLESSGAEGVGLFRTELQFLVRNQMPKRTELAALYARVLDAAHGKRVNFRTLDIGSDKVLPYMKPNDEPNPALGWRAIRVGLDRPGVMRMQLQALLRAAQGRPLTVMFPFIAQLDEFYAARAEMDKTIARERRLGHPVPEKIEIGAMLETPSLAYAPRRFFEEVDFLSIGGNDLKQFFYAADRENERVRRRYDTLNCCFLTFVEEIVTRCAQTDTPLSFCGEDAGRPIEALCLAAIGLRTLSMRPASIGPVKHLMMRVDLADLKAVIDAARDEGAQSARPAVIEYLRGLD</sequence>
<keyword evidence="11" id="KW-0479">Metal-binding</keyword>
<keyword evidence="8" id="KW-0762">Sugar transport</keyword>
<dbReference type="EC" id="2.7.3.9" evidence="5"/>
<dbReference type="PANTHER" id="PTHR46244">
    <property type="entry name" value="PHOSPHOENOLPYRUVATE-PROTEIN PHOSPHOTRANSFERASE"/>
    <property type="match status" value="1"/>
</dbReference>
<dbReference type="InterPro" id="IPR040442">
    <property type="entry name" value="Pyrv_kinase-like_dom_sf"/>
</dbReference>
<dbReference type="InterPro" id="IPR006318">
    <property type="entry name" value="PTS_EI-like"/>
</dbReference>
<dbReference type="Gene3D" id="3.50.30.10">
    <property type="entry name" value="Phosphohistidine domain"/>
    <property type="match status" value="1"/>
</dbReference>
<dbReference type="SUPFAM" id="SSF55781">
    <property type="entry name" value="GAF domain-like"/>
    <property type="match status" value="1"/>
</dbReference>
<dbReference type="InterPro" id="IPR029016">
    <property type="entry name" value="GAF-like_dom_sf"/>
</dbReference>
<dbReference type="Gene3D" id="1.10.274.10">
    <property type="entry name" value="PtsI, HPr-binding domain"/>
    <property type="match status" value="1"/>
</dbReference>
<keyword evidence="10" id="KW-0598">Phosphotransferase system</keyword>
<dbReference type="InterPro" id="IPR000121">
    <property type="entry name" value="PEP_util_C"/>
</dbReference>
<dbReference type="Pfam" id="PF05524">
    <property type="entry name" value="PEP-utilisers_N"/>
    <property type="match status" value="1"/>
</dbReference>
<dbReference type="InterPro" id="IPR015813">
    <property type="entry name" value="Pyrv/PenolPyrv_kinase-like_dom"/>
</dbReference>
<dbReference type="Gene3D" id="3.30.450.40">
    <property type="match status" value="1"/>
</dbReference>
<dbReference type="GO" id="GO:0046872">
    <property type="term" value="F:metal ion binding"/>
    <property type="evidence" value="ECO:0007669"/>
    <property type="project" value="UniProtKB-KW"/>
</dbReference>
<evidence type="ECO:0000256" key="11">
    <source>
        <dbReference type="ARBA" id="ARBA00022723"/>
    </source>
</evidence>
<dbReference type="EMBL" id="FOXV01000005">
    <property type="protein sequence ID" value="SFQ42101.1"/>
    <property type="molecule type" value="Genomic_DNA"/>
</dbReference>
<dbReference type="GO" id="GO:0008965">
    <property type="term" value="F:phosphoenolpyruvate-protein phosphotransferase activity"/>
    <property type="evidence" value="ECO:0007669"/>
    <property type="project" value="UniProtKB-EC"/>
</dbReference>
<dbReference type="InterPro" id="IPR036637">
    <property type="entry name" value="Phosphohistidine_dom_sf"/>
</dbReference>
<dbReference type="GO" id="GO:0016301">
    <property type="term" value="F:kinase activity"/>
    <property type="evidence" value="ECO:0007669"/>
    <property type="project" value="UniProtKB-KW"/>
</dbReference>
<dbReference type="STRING" id="93684.SAMN05421853_105160"/>
<dbReference type="InterPro" id="IPR036618">
    <property type="entry name" value="PtsI_HPr-bd_sf"/>
</dbReference>
<dbReference type="SUPFAM" id="SSF47831">
    <property type="entry name" value="Enzyme I of the PEP:sugar phosphotransferase system HPr-binding (sub)domain"/>
    <property type="match status" value="1"/>
</dbReference>
<evidence type="ECO:0000256" key="5">
    <source>
        <dbReference type="ARBA" id="ARBA00012232"/>
    </source>
</evidence>
<dbReference type="Pfam" id="PF00391">
    <property type="entry name" value="PEP-utilizers"/>
    <property type="match status" value="1"/>
</dbReference>
<dbReference type="SUPFAM" id="SSF51621">
    <property type="entry name" value="Phosphoenolpyruvate/pyruvate domain"/>
    <property type="match status" value="1"/>
</dbReference>
<dbReference type="Pfam" id="PF02896">
    <property type="entry name" value="PEP-utilizers_C"/>
    <property type="match status" value="1"/>
</dbReference>
<comment type="cofactor">
    <cofactor evidence="2">
        <name>Mg(2+)</name>
        <dbReference type="ChEBI" id="CHEBI:18420"/>
    </cofactor>
</comment>
<evidence type="ECO:0000256" key="6">
    <source>
        <dbReference type="ARBA" id="ARBA00022448"/>
    </source>
</evidence>
<keyword evidence="9 15" id="KW-0808">Transferase</keyword>
<organism evidence="15 16">
    <name type="scientific">Roseivivax halotolerans</name>
    <dbReference type="NCBI Taxonomy" id="93684"/>
    <lineage>
        <taxon>Bacteria</taxon>
        <taxon>Pseudomonadati</taxon>
        <taxon>Pseudomonadota</taxon>
        <taxon>Alphaproteobacteria</taxon>
        <taxon>Rhodobacterales</taxon>
        <taxon>Roseobacteraceae</taxon>
        <taxon>Roseivivax</taxon>
    </lineage>
</organism>
<evidence type="ECO:0000256" key="1">
    <source>
        <dbReference type="ARBA" id="ARBA00000683"/>
    </source>
</evidence>
<keyword evidence="16" id="KW-1185">Reference proteome</keyword>
<keyword evidence="13" id="KW-0460">Magnesium</keyword>
<evidence type="ECO:0000256" key="13">
    <source>
        <dbReference type="ARBA" id="ARBA00022842"/>
    </source>
</evidence>
<comment type="similarity">
    <text evidence="4">Belongs to the PEP-utilizing enzyme family.</text>
</comment>
<dbReference type="PRINTS" id="PR01736">
    <property type="entry name" value="PHPHTRNFRASE"/>
</dbReference>
<keyword evidence="12" id="KW-0418">Kinase</keyword>
<protein>
    <recommendedName>
        <fullName evidence="5">phosphoenolpyruvate--protein phosphotransferase</fullName>
        <ecNumber evidence="5">2.7.3.9</ecNumber>
    </recommendedName>
</protein>
<dbReference type="RefSeq" id="WP_093010849.1">
    <property type="nucleotide sequence ID" value="NZ_FOXV01000005.1"/>
</dbReference>
<evidence type="ECO:0000259" key="14">
    <source>
        <dbReference type="SMART" id="SM00065"/>
    </source>
</evidence>
<dbReference type="PANTHER" id="PTHR46244:SF6">
    <property type="entry name" value="PHOSPHOENOLPYRUVATE-PROTEIN PHOSPHOTRANSFERASE"/>
    <property type="match status" value="1"/>
</dbReference>
<evidence type="ECO:0000256" key="8">
    <source>
        <dbReference type="ARBA" id="ARBA00022597"/>
    </source>
</evidence>
<name>A0A1I5YD13_9RHOB</name>
<evidence type="ECO:0000256" key="9">
    <source>
        <dbReference type="ARBA" id="ARBA00022679"/>
    </source>
</evidence>
<dbReference type="NCBIfam" id="TIGR01417">
    <property type="entry name" value="PTS_I_fam"/>
    <property type="match status" value="1"/>
</dbReference>
<dbReference type="SUPFAM" id="SSF52009">
    <property type="entry name" value="Phosphohistidine domain"/>
    <property type="match status" value="1"/>
</dbReference>
<evidence type="ECO:0000256" key="7">
    <source>
        <dbReference type="ARBA" id="ARBA00022490"/>
    </source>
</evidence>
<dbReference type="Proteomes" id="UP000243106">
    <property type="component" value="Unassembled WGS sequence"/>
</dbReference>
<proteinExistence type="inferred from homology"/>
<dbReference type="AlphaFoldDB" id="A0A1I5YD13"/>
<dbReference type="InterPro" id="IPR003018">
    <property type="entry name" value="GAF"/>
</dbReference>
<evidence type="ECO:0000256" key="12">
    <source>
        <dbReference type="ARBA" id="ARBA00022777"/>
    </source>
</evidence>